<dbReference type="Gene3D" id="2.130.10.10">
    <property type="entry name" value="YVTN repeat-like/Quinoprotein amine dehydrogenase"/>
    <property type="match status" value="1"/>
</dbReference>
<dbReference type="SUPFAM" id="SSF50998">
    <property type="entry name" value="Quinoprotein alcohol dehydrogenase-like"/>
    <property type="match status" value="1"/>
</dbReference>
<dbReference type="InterPro" id="IPR011047">
    <property type="entry name" value="Quinoprotein_ADH-like_sf"/>
</dbReference>
<evidence type="ECO:0000313" key="2">
    <source>
        <dbReference type="EMBL" id="SVB68431.1"/>
    </source>
</evidence>
<dbReference type="Pfam" id="PF13360">
    <property type="entry name" value="PQQ_2"/>
    <property type="match status" value="1"/>
</dbReference>
<dbReference type="InterPro" id="IPR018391">
    <property type="entry name" value="PQQ_b-propeller_rpt"/>
</dbReference>
<accession>A0A382G2L1</accession>
<feature type="domain" description="Pyrrolo-quinoline quinone repeat" evidence="1">
    <location>
        <begin position="98"/>
        <end position="353"/>
    </location>
</feature>
<reference evidence="2" key="1">
    <citation type="submission" date="2018-05" db="EMBL/GenBank/DDBJ databases">
        <authorList>
            <person name="Lanie J.A."/>
            <person name="Ng W.-L."/>
            <person name="Kazmierczak K.M."/>
            <person name="Andrzejewski T.M."/>
            <person name="Davidsen T.M."/>
            <person name="Wayne K.J."/>
            <person name="Tettelin H."/>
            <person name="Glass J.I."/>
            <person name="Rusch D."/>
            <person name="Podicherti R."/>
            <person name="Tsui H.-C.T."/>
            <person name="Winkler M.E."/>
        </authorList>
    </citation>
    <scope>NUCLEOTIDE SEQUENCE</scope>
</reference>
<dbReference type="AlphaFoldDB" id="A0A382G2L1"/>
<dbReference type="EMBL" id="UINC01052746">
    <property type="protein sequence ID" value="SVB68431.1"/>
    <property type="molecule type" value="Genomic_DNA"/>
</dbReference>
<dbReference type="PANTHER" id="PTHR34512">
    <property type="entry name" value="CELL SURFACE PROTEIN"/>
    <property type="match status" value="1"/>
</dbReference>
<dbReference type="InterPro" id="IPR002372">
    <property type="entry name" value="PQQ_rpt_dom"/>
</dbReference>
<evidence type="ECO:0000259" key="1">
    <source>
        <dbReference type="Pfam" id="PF13360"/>
    </source>
</evidence>
<feature type="non-terminal residue" evidence="2">
    <location>
        <position position="432"/>
    </location>
</feature>
<protein>
    <recommendedName>
        <fullName evidence="1">Pyrrolo-quinoline quinone repeat domain-containing protein</fullName>
    </recommendedName>
</protein>
<proteinExistence type="predicted"/>
<dbReference type="InterPro" id="IPR015943">
    <property type="entry name" value="WD40/YVTN_repeat-like_dom_sf"/>
</dbReference>
<sequence length="432" mass="49025">MKLGVSQFDVCYLLIEKVSFLLVINFILQFSVIADDWPQWRGPNRDGNWFETGIIEEFDEFQPKIQWRAPIGSGYSGPTVAGGYVYLSDRVSRPVQVERVHCFDSKTGDLIWSFKYKCIYRNVDYVAGPRASVIVNDGLAYALGTMGHFHCFNAATGEVLWKKDLNNEFNIRMPIWGISSSPIIEKDLVIVQIGGTPEACIVGLDRKTGEVRWTALGDRASYSSPIVIDQADKRVLVCWTGDNVVGLDPLDGQQYWKYPFPPSQMVIGIATPVFYNHQLLISDFFEGTLLLNVEPGRLAVQKIWHRKGKSEMNTDCLHSIISTPIYIGDYIYGADSYGEVRCIEASSGDRIWEDLTIVPKARWSTVHFVKNRDKVWIFNERGELLLCTLSPRGAEVIDRMQLIQPTKDQLNRRGGVCWSHPAFAYKCVFVRN</sequence>
<gene>
    <name evidence="2" type="ORF">METZ01_LOCUS221285</name>
</gene>
<dbReference type="PANTHER" id="PTHR34512:SF30">
    <property type="entry name" value="OUTER MEMBRANE PROTEIN ASSEMBLY FACTOR BAMB"/>
    <property type="match status" value="1"/>
</dbReference>
<name>A0A382G2L1_9ZZZZ</name>
<organism evidence="2">
    <name type="scientific">marine metagenome</name>
    <dbReference type="NCBI Taxonomy" id="408172"/>
    <lineage>
        <taxon>unclassified sequences</taxon>
        <taxon>metagenomes</taxon>
        <taxon>ecological metagenomes</taxon>
    </lineage>
</organism>
<dbReference type="SMART" id="SM00564">
    <property type="entry name" value="PQQ"/>
    <property type="match status" value="4"/>
</dbReference>